<dbReference type="Proteomes" id="UP000297245">
    <property type="component" value="Unassembled WGS sequence"/>
</dbReference>
<proteinExistence type="predicted"/>
<evidence type="ECO:0000256" key="1">
    <source>
        <dbReference type="SAM" id="MobiDB-lite"/>
    </source>
</evidence>
<evidence type="ECO:0000313" key="2">
    <source>
        <dbReference type="EMBL" id="THU85631.1"/>
    </source>
</evidence>
<feature type="compositionally biased region" description="Pro residues" evidence="1">
    <location>
        <begin position="142"/>
        <end position="152"/>
    </location>
</feature>
<reference evidence="2 3" key="1">
    <citation type="journal article" date="2019" name="Nat. Ecol. Evol.">
        <title>Megaphylogeny resolves global patterns of mushroom evolution.</title>
        <authorList>
            <person name="Varga T."/>
            <person name="Krizsan K."/>
            <person name="Foldi C."/>
            <person name="Dima B."/>
            <person name="Sanchez-Garcia M."/>
            <person name="Sanchez-Ramirez S."/>
            <person name="Szollosi G.J."/>
            <person name="Szarkandi J.G."/>
            <person name="Papp V."/>
            <person name="Albert L."/>
            <person name="Andreopoulos W."/>
            <person name="Angelini C."/>
            <person name="Antonin V."/>
            <person name="Barry K.W."/>
            <person name="Bougher N.L."/>
            <person name="Buchanan P."/>
            <person name="Buyck B."/>
            <person name="Bense V."/>
            <person name="Catcheside P."/>
            <person name="Chovatia M."/>
            <person name="Cooper J."/>
            <person name="Damon W."/>
            <person name="Desjardin D."/>
            <person name="Finy P."/>
            <person name="Geml J."/>
            <person name="Haridas S."/>
            <person name="Hughes K."/>
            <person name="Justo A."/>
            <person name="Karasinski D."/>
            <person name="Kautmanova I."/>
            <person name="Kiss B."/>
            <person name="Kocsube S."/>
            <person name="Kotiranta H."/>
            <person name="LaButti K.M."/>
            <person name="Lechner B.E."/>
            <person name="Liimatainen K."/>
            <person name="Lipzen A."/>
            <person name="Lukacs Z."/>
            <person name="Mihaltcheva S."/>
            <person name="Morgado L.N."/>
            <person name="Niskanen T."/>
            <person name="Noordeloos M.E."/>
            <person name="Ohm R.A."/>
            <person name="Ortiz-Santana B."/>
            <person name="Ovrebo C."/>
            <person name="Racz N."/>
            <person name="Riley R."/>
            <person name="Savchenko A."/>
            <person name="Shiryaev A."/>
            <person name="Soop K."/>
            <person name="Spirin V."/>
            <person name="Szebenyi C."/>
            <person name="Tomsovsky M."/>
            <person name="Tulloss R.E."/>
            <person name="Uehling J."/>
            <person name="Grigoriev I.V."/>
            <person name="Vagvolgyi C."/>
            <person name="Papp T."/>
            <person name="Martin F.M."/>
            <person name="Miettinen O."/>
            <person name="Hibbett D.S."/>
            <person name="Nagy L.G."/>
        </authorList>
    </citation>
    <scope>NUCLEOTIDE SEQUENCE [LARGE SCALE GENOMIC DNA]</scope>
    <source>
        <strain evidence="2 3">CBS 962.96</strain>
    </source>
</reference>
<sequence length="255" mass="26714">MDPSSNPPPPSLPPSAIPKPVPSGSSNKTQRNKKDPLSAARQRKQDTRVGKLQASRISKFEAIGKAAQQKTLQNKLLTSKKPGQSSSTSSDQDYEMGSSDPSGSGDEHSSSSQPTDDDGRSVDADDQNVQNMLQPPSLLFKPPGPKQNPPPSMFQWPFGTPSNAGASTSGQPPPNAGSASTAAMGVPPASTTGPTAAATSLGAKPPAKSGSKNSRRKTQPLDVDDDDQSPPSKAKKPRKPAFLQITKAQRSKWNL</sequence>
<feature type="region of interest" description="Disordered" evidence="1">
    <location>
        <begin position="70"/>
        <end position="255"/>
    </location>
</feature>
<accession>A0A4S8LAJ8</accession>
<feature type="compositionally biased region" description="Low complexity" evidence="1">
    <location>
        <begin position="187"/>
        <end position="203"/>
    </location>
</feature>
<feature type="compositionally biased region" description="Polar residues" evidence="1">
    <location>
        <begin position="246"/>
        <end position="255"/>
    </location>
</feature>
<evidence type="ECO:0000313" key="3">
    <source>
        <dbReference type="Proteomes" id="UP000297245"/>
    </source>
</evidence>
<organism evidence="2 3">
    <name type="scientific">Dendrothele bispora (strain CBS 962.96)</name>
    <dbReference type="NCBI Taxonomy" id="1314807"/>
    <lineage>
        <taxon>Eukaryota</taxon>
        <taxon>Fungi</taxon>
        <taxon>Dikarya</taxon>
        <taxon>Basidiomycota</taxon>
        <taxon>Agaricomycotina</taxon>
        <taxon>Agaricomycetes</taxon>
        <taxon>Agaricomycetidae</taxon>
        <taxon>Agaricales</taxon>
        <taxon>Agaricales incertae sedis</taxon>
        <taxon>Dendrothele</taxon>
    </lineage>
</organism>
<name>A0A4S8LAJ8_DENBC</name>
<feature type="compositionally biased region" description="Low complexity" evidence="1">
    <location>
        <begin position="79"/>
        <end position="104"/>
    </location>
</feature>
<keyword evidence="3" id="KW-1185">Reference proteome</keyword>
<dbReference type="AlphaFoldDB" id="A0A4S8LAJ8"/>
<dbReference type="EMBL" id="ML179537">
    <property type="protein sequence ID" value="THU85631.1"/>
    <property type="molecule type" value="Genomic_DNA"/>
</dbReference>
<feature type="region of interest" description="Disordered" evidence="1">
    <location>
        <begin position="1"/>
        <end position="56"/>
    </location>
</feature>
<protein>
    <submittedName>
        <fullName evidence="2">Uncharacterized protein</fullName>
    </submittedName>
</protein>
<feature type="compositionally biased region" description="Pro residues" evidence="1">
    <location>
        <begin position="1"/>
        <end position="21"/>
    </location>
</feature>
<feature type="compositionally biased region" description="Polar residues" evidence="1">
    <location>
        <begin position="160"/>
        <end position="170"/>
    </location>
</feature>
<feature type="non-terminal residue" evidence="2">
    <location>
        <position position="255"/>
    </location>
</feature>
<gene>
    <name evidence="2" type="ORF">K435DRAFT_805754</name>
</gene>